<evidence type="ECO:0000313" key="1">
    <source>
        <dbReference type="EMBL" id="GBP35516.1"/>
    </source>
</evidence>
<proteinExistence type="predicted"/>
<comment type="caution">
    <text evidence="1">The sequence shown here is derived from an EMBL/GenBank/DDBJ whole genome shotgun (WGS) entry which is preliminary data.</text>
</comment>
<gene>
    <name evidence="1" type="ORF">EVAR_20026_1</name>
</gene>
<keyword evidence="2" id="KW-1185">Reference proteome</keyword>
<dbReference type="Proteomes" id="UP000299102">
    <property type="component" value="Unassembled WGS sequence"/>
</dbReference>
<reference evidence="1 2" key="1">
    <citation type="journal article" date="2019" name="Commun. Biol.">
        <title>The bagworm genome reveals a unique fibroin gene that provides high tensile strength.</title>
        <authorList>
            <person name="Kono N."/>
            <person name="Nakamura H."/>
            <person name="Ohtoshi R."/>
            <person name="Tomita M."/>
            <person name="Numata K."/>
            <person name="Arakawa K."/>
        </authorList>
    </citation>
    <scope>NUCLEOTIDE SEQUENCE [LARGE SCALE GENOMIC DNA]</scope>
</reference>
<sequence length="119" mass="12575">MAGATLSRTTVRGTASLQKKLPLCELKILFFKFLDQQGYALPLEVDSILENAISNNNIGSRGQSPCPSICNSVPSKPARAAKTVASNKEAIVSGISKSIHVVGSKPSPPPKFKFPPPSV</sequence>
<protein>
    <submittedName>
        <fullName evidence="1">Uncharacterized protein</fullName>
    </submittedName>
</protein>
<dbReference type="EMBL" id="BGZK01000304">
    <property type="protein sequence ID" value="GBP35516.1"/>
    <property type="molecule type" value="Genomic_DNA"/>
</dbReference>
<organism evidence="1 2">
    <name type="scientific">Eumeta variegata</name>
    <name type="common">Bagworm moth</name>
    <name type="synonym">Eumeta japonica</name>
    <dbReference type="NCBI Taxonomy" id="151549"/>
    <lineage>
        <taxon>Eukaryota</taxon>
        <taxon>Metazoa</taxon>
        <taxon>Ecdysozoa</taxon>
        <taxon>Arthropoda</taxon>
        <taxon>Hexapoda</taxon>
        <taxon>Insecta</taxon>
        <taxon>Pterygota</taxon>
        <taxon>Neoptera</taxon>
        <taxon>Endopterygota</taxon>
        <taxon>Lepidoptera</taxon>
        <taxon>Glossata</taxon>
        <taxon>Ditrysia</taxon>
        <taxon>Tineoidea</taxon>
        <taxon>Psychidae</taxon>
        <taxon>Oiketicinae</taxon>
        <taxon>Eumeta</taxon>
    </lineage>
</organism>
<evidence type="ECO:0000313" key="2">
    <source>
        <dbReference type="Proteomes" id="UP000299102"/>
    </source>
</evidence>
<name>A0A4C1VA16_EUMVA</name>
<dbReference type="AlphaFoldDB" id="A0A4C1VA16"/>
<accession>A0A4C1VA16</accession>